<evidence type="ECO:0000259" key="5">
    <source>
        <dbReference type="SMART" id="SM00849"/>
    </source>
</evidence>
<dbReference type="Pfam" id="PF00753">
    <property type="entry name" value="Lactamase_B"/>
    <property type="match status" value="1"/>
</dbReference>
<dbReference type="InterPro" id="IPR001279">
    <property type="entry name" value="Metallo-B-lactamas"/>
</dbReference>
<dbReference type="PANTHER" id="PTHR46233:SF3">
    <property type="entry name" value="HYDROXYACYLGLUTATHIONE HYDROLASE GLOC"/>
    <property type="match status" value="1"/>
</dbReference>
<reference evidence="7" key="1">
    <citation type="submission" date="2016-01" db="EMBL/GenBank/DDBJ databases">
        <authorList>
            <person name="Mitreva M."/>
            <person name="Pepin K.H."/>
            <person name="Mihindukulasuriya K.A."/>
            <person name="Fulton R."/>
            <person name="Fronick C."/>
            <person name="O'Laughlin M."/>
            <person name="Miner T."/>
            <person name="Herter B."/>
            <person name="Rosa B.A."/>
            <person name="Cordes M."/>
            <person name="Tomlinson C."/>
            <person name="Wollam A."/>
            <person name="Palsikar V.B."/>
            <person name="Mardis E.R."/>
            <person name="Wilson R.K."/>
        </authorList>
    </citation>
    <scope>NUCLEOTIDE SEQUENCE [LARGE SCALE GENOMIC DNA]</scope>
    <source>
        <strain evidence="7">DNF00019</strain>
    </source>
</reference>
<protein>
    <submittedName>
        <fullName evidence="6">Metallo-beta-lactamase domain protein</fullName>
    </submittedName>
</protein>
<comment type="cofactor">
    <cofactor evidence="1">
        <name>Zn(2+)</name>
        <dbReference type="ChEBI" id="CHEBI:29105"/>
    </cofactor>
</comment>
<sequence length="251" mass="26487">MLTVKTFSCGPDEIRLFVVGRIFTNCYAYISRGECLVIDVGAAGAEVRDQLCDVSIKAVVATHGHGDHVSGLVDFLGDDQLAPVDDATAVPAFAEKIAPADGATAAEKTARAGKIPFLMHKNDIHLAQKPTAPGYFPEDTLAPLPSATIADGDVLSVGTAQFRVIETPGHSSGAVCFAGQRTAGGIVFTGDTLFAGSAGRTDFEDGNFDVLMSSLNRLKQELPPVTIVCPGHDDITTMERELASNPFYLNF</sequence>
<comment type="caution">
    <text evidence="6">The sequence shown here is derived from an EMBL/GenBank/DDBJ whole genome shotgun (WGS) entry which is preliminary data.</text>
</comment>
<dbReference type="SUPFAM" id="SSF56281">
    <property type="entry name" value="Metallo-hydrolase/oxidoreductase"/>
    <property type="match status" value="1"/>
</dbReference>
<proteinExistence type="predicted"/>
<evidence type="ECO:0000256" key="4">
    <source>
        <dbReference type="ARBA" id="ARBA00022833"/>
    </source>
</evidence>
<dbReference type="PATRIC" id="fig|1393034.3.peg.81"/>
<evidence type="ECO:0000256" key="3">
    <source>
        <dbReference type="ARBA" id="ARBA00022801"/>
    </source>
</evidence>
<dbReference type="RefSeq" id="WP_066304359.1">
    <property type="nucleotide sequence ID" value="NZ_KQ959483.1"/>
</dbReference>
<evidence type="ECO:0000256" key="2">
    <source>
        <dbReference type="ARBA" id="ARBA00022723"/>
    </source>
</evidence>
<dbReference type="STRING" id="1393034.HMPREF3192_00086"/>
<dbReference type="OrthoDB" id="9802991at2"/>
<dbReference type="InterPro" id="IPR036866">
    <property type="entry name" value="RibonucZ/Hydroxyglut_hydro"/>
</dbReference>
<dbReference type="CDD" id="cd06262">
    <property type="entry name" value="metallo-hydrolase-like_MBL-fold"/>
    <property type="match status" value="1"/>
</dbReference>
<name>A0A133XXL7_9ACTN</name>
<feature type="domain" description="Metallo-beta-lactamase" evidence="5">
    <location>
        <begin position="23"/>
        <end position="232"/>
    </location>
</feature>
<dbReference type="PANTHER" id="PTHR46233">
    <property type="entry name" value="HYDROXYACYLGLUTATHIONE HYDROLASE GLOC"/>
    <property type="match status" value="1"/>
</dbReference>
<accession>A0A133XXL7</accession>
<dbReference type="SMART" id="SM00849">
    <property type="entry name" value="Lactamase_B"/>
    <property type="match status" value="1"/>
</dbReference>
<dbReference type="GO" id="GO:0016787">
    <property type="term" value="F:hydrolase activity"/>
    <property type="evidence" value="ECO:0007669"/>
    <property type="project" value="UniProtKB-KW"/>
</dbReference>
<dbReference type="GO" id="GO:0046872">
    <property type="term" value="F:metal ion binding"/>
    <property type="evidence" value="ECO:0007669"/>
    <property type="project" value="UniProtKB-KW"/>
</dbReference>
<keyword evidence="7" id="KW-1185">Reference proteome</keyword>
<dbReference type="EMBL" id="LSCR01000001">
    <property type="protein sequence ID" value="KXB35680.1"/>
    <property type="molecule type" value="Genomic_DNA"/>
</dbReference>
<dbReference type="AlphaFoldDB" id="A0A133XXL7"/>
<keyword evidence="2" id="KW-0479">Metal-binding</keyword>
<keyword evidence="4" id="KW-0862">Zinc</keyword>
<keyword evidence="3" id="KW-0378">Hydrolase</keyword>
<dbReference type="Proteomes" id="UP000070675">
    <property type="component" value="Unassembled WGS sequence"/>
</dbReference>
<dbReference type="Gene3D" id="3.60.15.10">
    <property type="entry name" value="Ribonuclease Z/Hydroxyacylglutathione hydrolase-like"/>
    <property type="match status" value="1"/>
</dbReference>
<evidence type="ECO:0000256" key="1">
    <source>
        <dbReference type="ARBA" id="ARBA00001947"/>
    </source>
</evidence>
<evidence type="ECO:0000313" key="7">
    <source>
        <dbReference type="Proteomes" id="UP000070675"/>
    </source>
</evidence>
<organism evidence="6 7">
    <name type="scientific">Atopobium deltae</name>
    <dbReference type="NCBI Taxonomy" id="1393034"/>
    <lineage>
        <taxon>Bacteria</taxon>
        <taxon>Bacillati</taxon>
        <taxon>Actinomycetota</taxon>
        <taxon>Coriobacteriia</taxon>
        <taxon>Coriobacteriales</taxon>
        <taxon>Atopobiaceae</taxon>
        <taxon>Atopobium</taxon>
    </lineage>
</organism>
<dbReference type="InterPro" id="IPR051453">
    <property type="entry name" value="MBL_Glyoxalase_II"/>
</dbReference>
<evidence type="ECO:0000313" key="6">
    <source>
        <dbReference type="EMBL" id="KXB35680.1"/>
    </source>
</evidence>
<gene>
    <name evidence="6" type="ORF">HMPREF3192_00086</name>
</gene>